<name>A0A3Q7PE28_CALUR</name>
<dbReference type="AlphaFoldDB" id="A0A3Q7PE28"/>
<sequence>MVTGCSSPGLGISPSAGWSVGRGPLQAQERAEKQSGLAGEGRPGTQGESPTEPARRDWRQGEARGGPRAAAGAGRSAAPRAGRGGATAAPLWRRLARAPPAAREDKQAPRSRPGAAPPPRAAGPPAAFPPAALGHAARPPRPHRRPGQAPAPAPHPRLDFGSLQKLSLAQIQWLQCEKRAFYQPHTQVGFHPRAKIASFWKPCKIAAVLPLSRPHPFPSSFLHPTGLRFPSQVLYRSLAPLQGLQALAASENEDMAREPDSVLRWAALLVLATLGTAVMAATNPGVVARITQKGLDYACQQGVAVLQKELEKIKIPDFSGSFKIKHLGKGHYSFYSMVVRGFQLPSSQIRLVPNKGLDVSIINANMKISGKWKARKKFIKAKGNFDLSVTGISISAGLELGFDPASGLPTATCSSCSNHINSVRVHISGGKMGWLIQLFHKKIESSIRNTMTSKICQIVTSSVSSKLQSYLKTLRVTTKIDKVAGINYSLVAPPTATADNLDGQLKGEFFSVAHPGPFPFTSPALAFPNDHDRMVYLGISDYFFNTAGFVYQQAGVLHLTITDDMIPKKSKFRLTTTFLGTLIPEVAKMFPNMMVQLNISASSPPHLTVLPTGLIFTPALEIQAFAVLPNSSLASLFVLHLNTNASMEVSATADRLVGKLSVDRLLLELKHSDIGPFSVVVLQAIMNYVLSTTVIPRINEWLMKGFPLPLPANVQLFNLVLQSHQNFLLFGADVHYS</sequence>
<evidence type="ECO:0000256" key="8">
    <source>
        <dbReference type="ARBA" id="ARBA00022729"/>
    </source>
</evidence>
<evidence type="ECO:0000256" key="15">
    <source>
        <dbReference type="SAM" id="MobiDB-lite"/>
    </source>
</evidence>
<keyword evidence="10 14" id="KW-0044">Antibiotic</keyword>
<comment type="subcellular location">
    <subcellularLocation>
        <location evidence="1">Cytoplasmic granule membrane</location>
    </subcellularLocation>
    <subcellularLocation>
        <location evidence="2 14">Secreted</location>
    </subcellularLocation>
</comment>
<dbReference type="PROSITE" id="PS00400">
    <property type="entry name" value="LBP_BPI_CETP"/>
    <property type="match status" value="1"/>
</dbReference>
<dbReference type="FunFam" id="3.15.10.10:FF:000001">
    <property type="entry name" value="phospholipid transfer protein-like"/>
    <property type="match status" value="1"/>
</dbReference>
<dbReference type="FunFam" id="3.15.20.10:FF:000001">
    <property type="entry name" value="Phospholipid transfer protein"/>
    <property type="match status" value="1"/>
</dbReference>
<evidence type="ECO:0000256" key="4">
    <source>
        <dbReference type="ARBA" id="ARBA00017827"/>
    </source>
</evidence>
<evidence type="ECO:0000313" key="18">
    <source>
        <dbReference type="Proteomes" id="UP000286641"/>
    </source>
</evidence>
<evidence type="ECO:0000256" key="1">
    <source>
        <dbReference type="ARBA" id="ARBA00004197"/>
    </source>
</evidence>
<dbReference type="RefSeq" id="XP_025732050.1">
    <property type="nucleotide sequence ID" value="XM_025876265.1"/>
</dbReference>
<proteinExistence type="inferred from homology"/>
<evidence type="ECO:0000259" key="17">
    <source>
        <dbReference type="SMART" id="SM00329"/>
    </source>
</evidence>
<dbReference type="GO" id="GO:0031663">
    <property type="term" value="P:lipopolysaccharide-mediated signaling pathway"/>
    <property type="evidence" value="ECO:0007669"/>
    <property type="project" value="TreeGrafter"/>
</dbReference>
<feature type="domain" description="Lipid-binding serum glycoprotein C-terminal" evidence="17">
    <location>
        <begin position="529"/>
        <end position="732"/>
    </location>
</feature>
<dbReference type="InterPro" id="IPR032942">
    <property type="entry name" value="BPI/LBP/Plunc"/>
</dbReference>
<comment type="domain">
    <text evidence="14">The N-terminal region may be exposed to the interior of the granule, whereas the C-terminal portion may be embedded in the membrane. During phagocytosis and degranulation, proteases may be released and activated and cleave BPI at the junction of the N- and C-terminal portions of the molecule, providing controlled release of the N-terminal antibacterial fragment when bacteria are ingested.</text>
</comment>
<dbReference type="GO" id="GO:0032715">
    <property type="term" value="P:negative regulation of interleukin-6 production"/>
    <property type="evidence" value="ECO:0007669"/>
    <property type="project" value="TreeGrafter"/>
</dbReference>
<feature type="compositionally biased region" description="Low complexity" evidence="15">
    <location>
        <begin position="66"/>
        <end position="101"/>
    </location>
</feature>
<evidence type="ECO:0000259" key="16">
    <source>
        <dbReference type="SMART" id="SM00328"/>
    </source>
</evidence>
<dbReference type="SMART" id="SM00328">
    <property type="entry name" value="BPI1"/>
    <property type="match status" value="1"/>
</dbReference>
<evidence type="ECO:0000256" key="6">
    <source>
        <dbReference type="ARBA" id="ARBA00022529"/>
    </source>
</evidence>
<comment type="subunit">
    <text evidence="13 14">Monomer. Homodimer; disulfide-linked.</text>
</comment>
<dbReference type="Gene3D" id="3.15.20.10">
    <property type="entry name" value="Bactericidal permeability-increasing protein, domain 2"/>
    <property type="match status" value="1"/>
</dbReference>
<dbReference type="Pfam" id="PF01273">
    <property type="entry name" value="LBP_BPI_CETP"/>
    <property type="match status" value="1"/>
</dbReference>
<keyword evidence="8 14" id="KW-0732">Signal</keyword>
<organism evidence="18 19">
    <name type="scientific">Callorhinus ursinus</name>
    <name type="common">Northern fur seal</name>
    <dbReference type="NCBI Taxonomy" id="34884"/>
    <lineage>
        <taxon>Eukaryota</taxon>
        <taxon>Metazoa</taxon>
        <taxon>Chordata</taxon>
        <taxon>Craniata</taxon>
        <taxon>Vertebrata</taxon>
        <taxon>Euteleostomi</taxon>
        <taxon>Mammalia</taxon>
        <taxon>Eutheria</taxon>
        <taxon>Laurasiatheria</taxon>
        <taxon>Carnivora</taxon>
        <taxon>Caniformia</taxon>
        <taxon>Pinnipedia</taxon>
        <taxon>Otariidae</taxon>
        <taxon>Callorhinus</taxon>
    </lineage>
</organism>
<dbReference type="SMART" id="SM00329">
    <property type="entry name" value="BPI2"/>
    <property type="match status" value="1"/>
</dbReference>
<evidence type="ECO:0000256" key="13">
    <source>
        <dbReference type="ARBA" id="ARBA00025943"/>
    </source>
</evidence>
<gene>
    <name evidence="19" type="primary">LOC112827628</name>
</gene>
<evidence type="ECO:0000256" key="11">
    <source>
        <dbReference type="ARBA" id="ARBA00023157"/>
    </source>
</evidence>
<accession>A0A3Q7PE28</accession>
<dbReference type="Proteomes" id="UP000286641">
    <property type="component" value="Unplaced"/>
</dbReference>
<evidence type="ECO:0000256" key="5">
    <source>
        <dbReference type="ARBA" id="ARBA00022525"/>
    </source>
</evidence>
<dbReference type="Gene3D" id="3.15.10.10">
    <property type="entry name" value="Bactericidal permeability-increasing protein, domain 1"/>
    <property type="match status" value="1"/>
</dbReference>
<feature type="compositionally biased region" description="Pro residues" evidence="15">
    <location>
        <begin position="115"/>
        <end position="128"/>
    </location>
</feature>
<keyword evidence="5 14" id="KW-0964">Secreted</keyword>
<dbReference type="CDD" id="cd00025">
    <property type="entry name" value="BPI1"/>
    <property type="match status" value="1"/>
</dbReference>
<keyword evidence="12 14" id="KW-0325">Glycoprotein</keyword>
<dbReference type="PANTHER" id="PTHR10504">
    <property type="entry name" value="BACTERICIDAL PERMEABILITY-INCREASING BPI PROTEIN-RELATED"/>
    <property type="match status" value="1"/>
</dbReference>
<protein>
    <recommendedName>
        <fullName evidence="4 14">Bactericidal permeability-increasing protein</fullName>
        <shortName evidence="14">BPI</shortName>
    </recommendedName>
</protein>
<evidence type="ECO:0000313" key="19">
    <source>
        <dbReference type="RefSeq" id="XP_025732050.1"/>
    </source>
</evidence>
<reference evidence="19" key="2">
    <citation type="submission" date="2025-08" db="UniProtKB">
        <authorList>
            <consortium name="RefSeq"/>
        </authorList>
    </citation>
    <scope>IDENTIFICATION</scope>
    <source>
        <tissue evidence="19">Blood</tissue>
    </source>
</reference>
<dbReference type="SUPFAM" id="SSF55394">
    <property type="entry name" value="Bactericidal permeability-increasing protein, BPI"/>
    <property type="match status" value="2"/>
</dbReference>
<feature type="region of interest" description="Disordered" evidence="15">
    <location>
        <begin position="1"/>
        <end position="159"/>
    </location>
</feature>
<evidence type="ECO:0000256" key="2">
    <source>
        <dbReference type="ARBA" id="ARBA00004613"/>
    </source>
</evidence>
<dbReference type="InterPro" id="IPR017942">
    <property type="entry name" value="Lipid-bd_serum_glycop_N"/>
</dbReference>
<dbReference type="GO" id="GO:0050829">
    <property type="term" value="P:defense response to Gram-negative bacterium"/>
    <property type="evidence" value="ECO:0007669"/>
    <property type="project" value="UniProtKB-UniRule"/>
</dbReference>
<evidence type="ECO:0000256" key="12">
    <source>
        <dbReference type="ARBA" id="ARBA00023180"/>
    </source>
</evidence>
<dbReference type="GO" id="GO:0005615">
    <property type="term" value="C:extracellular space"/>
    <property type="evidence" value="ECO:0007669"/>
    <property type="project" value="UniProtKB-UniRule"/>
</dbReference>
<dbReference type="InParanoid" id="A0A3Q7PE28"/>
<dbReference type="CDD" id="cd00026">
    <property type="entry name" value="BPI2"/>
    <property type="match status" value="1"/>
</dbReference>
<feature type="domain" description="Lipid-binding serum glycoprotein N-terminal" evidence="16">
    <location>
        <begin position="289"/>
        <end position="514"/>
    </location>
</feature>
<evidence type="ECO:0000256" key="9">
    <source>
        <dbReference type="ARBA" id="ARBA00022859"/>
    </source>
</evidence>
<dbReference type="InterPro" id="IPR017954">
    <property type="entry name" value="Lipid-bd_serum_glycop_CS"/>
</dbReference>
<reference key="1">
    <citation type="submission" date="2019-01" db="UniProtKB">
        <authorList>
            <consortium name="RefSeq"/>
        </authorList>
    </citation>
    <scope>IDENTIFICATION</scope>
</reference>
<dbReference type="InterPro" id="IPR001124">
    <property type="entry name" value="Lipid-bd_serum_glycop_C"/>
</dbReference>
<dbReference type="GO" id="GO:0001530">
    <property type="term" value="F:lipopolysaccharide binding"/>
    <property type="evidence" value="ECO:0007669"/>
    <property type="project" value="TreeGrafter"/>
</dbReference>
<comment type="domain">
    <text evidence="14">The N- and C-terminal barrels adopt an identical fold despite having only 13% of conserved residues.</text>
</comment>
<dbReference type="GO" id="GO:0043031">
    <property type="term" value="P:negative regulation of macrophage activation"/>
    <property type="evidence" value="ECO:0007669"/>
    <property type="project" value="TreeGrafter"/>
</dbReference>
<evidence type="ECO:0000256" key="14">
    <source>
        <dbReference type="RuleBase" id="RU369039"/>
    </source>
</evidence>
<feature type="compositionally biased region" description="Basic and acidic residues" evidence="15">
    <location>
        <begin position="53"/>
        <end position="62"/>
    </location>
</feature>
<evidence type="ECO:0000256" key="7">
    <source>
        <dbReference type="ARBA" id="ARBA00022588"/>
    </source>
</evidence>
<keyword evidence="6 14" id="KW-0929">Antimicrobial</keyword>
<dbReference type="GO" id="GO:0032720">
    <property type="term" value="P:negative regulation of tumor necrosis factor production"/>
    <property type="evidence" value="ECO:0007669"/>
    <property type="project" value="TreeGrafter"/>
</dbReference>
<keyword evidence="9 14" id="KW-0391">Immunity</keyword>
<keyword evidence="7 14" id="KW-0399">Innate immunity</keyword>
<evidence type="ECO:0000256" key="10">
    <source>
        <dbReference type="ARBA" id="ARBA00023022"/>
    </source>
</evidence>
<evidence type="ECO:0000256" key="3">
    <source>
        <dbReference type="ARBA" id="ARBA00007292"/>
    </source>
</evidence>
<keyword evidence="11 14" id="KW-1015">Disulfide bond</keyword>
<dbReference type="GO" id="GO:0032717">
    <property type="term" value="P:negative regulation of interleukin-8 production"/>
    <property type="evidence" value="ECO:0007669"/>
    <property type="project" value="TreeGrafter"/>
</dbReference>
<comment type="similarity">
    <text evidence="3">Belongs to the BPI/LBP/Plunc superfamily. BPI/LBP family.</text>
</comment>
<dbReference type="InterPro" id="IPR017943">
    <property type="entry name" value="Bactericidal_perm-incr_a/b_dom"/>
</dbReference>
<keyword evidence="18" id="KW-1185">Reference proteome</keyword>
<dbReference type="PANTHER" id="PTHR10504:SF84">
    <property type="entry name" value="BACTERICIDAL PERMEABILITY-INCREASING PROTEIN"/>
    <property type="match status" value="1"/>
</dbReference>
<dbReference type="Pfam" id="PF02886">
    <property type="entry name" value="LBP_BPI_CETP_C"/>
    <property type="match status" value="1"/>
</dbReference>
<dbReference type="GO" id="GO:0045087">
    <property type="term" value="P:innate immune response"/>
    <property type="evidence" value="ECO:0007669"/>
    <property type="project" value="UniProtKB-UniRule"/>
</dbReference>
<comment type="function">
    <text evidence="14">The cytotoxic action of BPI is limited to many species of Gram-negative bacteria; this specificity may be explained by a strong affinity of the very basic N-terminal half for the negatively charged lipopolysaccharides that are unique to the Gram-negative bacterial outer envelope.</text>
</comment>